<evidence type="ECO:0000313" key="1">
    <source>
        <dbReference type="WBParaSite" id="HNAJ_0001109101-mRNA-1"/>
    </source>
</evidence>
<proteinExistence type="predicted"/>
<accession>A0A0R3TTN8</accession>
<name>A0A0R3TTN8_RODNA</name>
<dbReference type="STRING" id="102285.A0A0R3TTN8"/>
<organism evidence="1">
    <name type="scientific">Rodentolepis nana</name>
    <name type="common">Dwarf tapeworm</name>
    <name type="synonym">Hymenolepis nana</name>
    <dbReference type="NCBI Taxonomy" id="102285"/>
    <lineage>
        <taxon>Eukaryota</taxon>
        <taxon>Metazoa</taxon>
        <taxon>Spiralia</taxon>
        <taxon>Lophotrochozoa</taxon>
        <taxon>Platyhelminthes</taxon>
        <taxon>Cestoda</taxon>
        <taxon>Eucestoda</taxon>
        <taxon>Cyclophyllidea</taxon>
        <taxon>Hymenolepididae</taxon>
        <taxon>Rodentolepis</taxon>
    </lineage>
</organism>
<protein>
    <submittedName>
        <fullName evidence="1">DDT domain-containing protein</fullName>
    </submittedName>
</protein>
<sequence>LKQGYKRNRPRQGEPRLQILQWNAGGMSQDKKIQVQQCQWTGMSPDKKIQVQKILKMSQDKKIQKAIELKKELQIDDKPKSLSLPMNPLADTDVVCCTKLLDYFRKTNTPPEQMRSLALETINVNYPADQWLQVFTDGYYIENQANASADVYSELFSFYAAVGHNRSAFEGEIEAIRIAP</sequence>
<dbReference type="AlphaFoldDB" id="A0A0R3TTN8"/>
<dbReference type="WBParaSite" id="HNAJ_0001109101-mRNA-1">
    <property type="protein sequence ID" value="HNAJ_0001109101-mRNA-1"/>
    <property type="gene ID" value="HNAJ_0001109101"/>
</dbReference>
<reference evidence="1" key="1">
    <citation type="submission" date="2017-02" db="UniProtKB">
        <authorList>
            <consortium name="WormBaseParasite"/>
        </authorList>
    </citation>
    <scope>IDENTIFICATION</scope>
</reference>